<evidence type="ECO:0000313" key="6">
    <source>
        <dbReference type="Proteomes" id="UP001367508"/>
    </source>
</evidence>
<dbReference type="InterPro" id="IPR012935">
    <property type="entry name" value="NuBaID_N"/>
</dbReference>
<feature type="compositionally biased region" description="Pro residues" evidence="3">
    <location>
        <begin position="20"/>
        <end position="29"/>
    </location>
</feature>
<feature type="region of interest" description="Disordered" evidence="3">
    <location>
        <begin position="1"/>
        <end position="40"/>
    </location>
</feature>
<evidence type="ECO:0000256" key="1">
    <source>
        <dbReference type="ARBA" id="ARBA00004123"/>
    </source>
</evidence>
<evidence type="ECO:0000313" key="5">
    <source>
        <dbReference type="EMBL" id="KAK7330215.1"/>
    </source>
</evidence>
<organism evidence="5 6">
    <name type="scientific">Canavalia gladiata</name>
    <name type="common">Sword bean</name>
    <name type="synonym">Dolichos gladiatus</name>
    <dbReference type="NCBI Taxonomy" id="3824"/>
    <lineage>
        <taxon>Eukaryota</taxon>
        <taxon>Viridiplantae</taxon>
        <taxon>Streptophyta</taxon>
        <taxon>Embryophyta</taxon>
        <taxon>Tracheophyta</taxon>
        <taxon>Spermatophyta</taxon>
        <taxon>Magnoliopsida</taxon>
        <taxon>eudicotyledons</taxon>
        <taxon>Gunneridae</taxon>
        <taxon>Pentapetalae</taxon>
        <taxon>rosids</taxon>
        <taxon>fabids</taxon>
        <taxon>Fabales</taxon>
        <taxon>Fabaceae</taxon>
        <taxon>Papilionoideae</taxon>
        <taxon>50 kb inversion clade</taxon>
        <taxon>NPAAA clade</taxon>
        <taxon>indigoferoid/millettioid clade</taxon>
        <taxon>Phaseoleae</taxon>
        <taxon>Canavalia</taxon>
    </lineage>
</organism>
<feature type="compositionally biased region" description="Basic and acidic residues" evidence="3">
    <location>
        <begin position="1"/>
        <end position="17"/>
    </location>
</feature>
<feature type="domain" description="C3HC-type" evidence="4">
    <location>
        <begin position="81"/>
        <end position="206"/>
    </location>
</feature>
<keyword evidence="6" id="KW-1185">Reference proteome</keyword>
<dbReference type="PANTHER" id="PTHR15835:SF6">
    <property type="entry name" value="ZINC FINGER C3HC-TYPE PROTEIN 1"/>
    <property type="match status" value="1"/>
</dbReference>
<dbReference type="GO" id="GO:0008270">
    <property type="term" value="F:zinc ion binding"/>
    <property type="evidence" value="ECO:0007669"/>
    <property type="project" value="InterPro"/>
</dbReference>
<dbReference type="Pfam" id="PF07967">
    <property type="entry name" value="zf-C3HC"/>
    <property type="match status" value="1"/>
</dbReference>
<dbReference type="Proteomes" id="UP001367508">
    <property type="component" value="Unassembled WGS sequence"/>
</dbReference>
<feature type="compositionally biased region" description="Basic and acidic residues" evidence="3">
    <location>
        <begin position="516"/>
        <end position="528"/>
    </location>
</feature>
<feature type="region of interest" description="Disordered" evidence="3">
    <location>
        <begin position="488"/>
        <end position="546"/>
    </location>
</feature>
<protein>
    <recommendedName>
        <fullName evidence="4">C3HC-type domain-containing protein</fullName>
    </recommendedName>
</protein>
<dbReference type="PANTHER" id="PTHR15835">
    <property type="entry name" value="NUCLEAR-INTERACTING PARTNER OF ALK"/>
    <property type="match status" value="1"/>
</dbReference>
<dbReference type="GO" id="GO:0005634">
    <property type="term" value="C:nucleus"/>
    <property type="evidence" value="ECO:0007669"/>
    <property type="project" value="UniProtKB-SubCell"/>
</dbReference>
<feature type="compositionally biased region" description="Basic and acidic residues" evidence="3">
    <location>
        <begin position="567"/>
        <end position="583"/>
    </location>
</feature>
<evidence type="ECO:0000259" key="4">
    <source>
        <dbReference type="Pfam" id="PF07967"/>
    </source>
</evidence>
<name>A0AAN9Q9W6_CANGL</name>
<comment type="subcellular location">
    <subcellularLocation>
        <location evidence="1">Nucleus</location>
    </subcellularLocation>
</comment>
<sequence length="694" mass="75581">MAQDSEKRIHSIMDKLFHPPKYPSKPPPSSSSGMQLSGSKKRPYQLIASGVTELHRRGDIAEGQQPSSCTAAAPQGPLCRPWDRGDFMRRLATFKSISWFAKPKIVSAVNCARRGWINVDIDTIVCEACGARLLFSTPASWNQQQVEKAALVFSLKLDNGHKLLCPWIDNACNETLARFPPSTPQILVDSFRERCSDLLQLLALPSISSSAIDYLQSHSLLLEDFLGQSFMLECGNGSGENSGIGDVSSQEELKLYYQAQKLISLCGWKLRSLPYVVDCKDISDQSVKNTTILDCSQVAANVRNNNELIVHSVGTDGNFKDSIGEQMDPNSAVLDCTLCGATVGLWAFCTVPRPVESIRLVGYAEVNGKNAFVSPHLLNKNDLENRQAVTNTMPDVANSSKDTSSLNMTIAGGPPPTKQNFKAIISLPVIGQNLRARLSYDSNFKDHISVDGGGIQSDLQEKTDNTVNASSGHLVPLSSEIWEVSNCETGSQASIPDSAVDDAIAGTPYTGQPSGLKDKMPVDTESDKLNSSAAEYPSSSQKDLTECEALSVSPKTLDGAVSSLENHGVKDREENPSSSEDVHSSLGKFKNPTLSDKAMEFDPIRQHRHFCPWIVSINDGEPGWKQTLSALYHQKNHLPHSPNRSPSSMSIVKVDDPVGSIRKLFKSPPTRRIKLTQITGQNAEPIGPRGYEGS</sequence>
<keyword evidence="2" id="KW-0539">Nucleus</keyword>
<evidence type="ECO:0000256" key="3">
    <source>
        <dbReference type="SAM" id="MobiDB-lite"/>
    </source>
</evidence>
<feature type="region of interest" description="Disordered" evidence="3">
    <location>
        <begin position="566"/>
        <end position="591"/>
    </location>
</feature>
<gene>
    <name evidence="5" type="ORF">VNO77_24402</name>
</gene>
<proteinExistence type="predicted"/>
<accession>A0AAN9Q9W6</accession>
<evidence type="ECO:0000256" key="2">
    <source>
        <dbReference type="ARBA" id="ARBA00023242"/>
    </source>
</evidence>
<dbReference type="AlphaFoldDB" id="A0AAN9Q9W6"/>
<comment type="caution">
    <text evidence="5">The sequence shown here is derived from an EMBL/GenBank/DDBJ whole genome shotgun (WGS) entry which is preliminary data.</text>
</comment>
<dbReference type="EMBL" id="JAYMYQ010000005">
    <property type="protein sequence ID" value="KAK7330215.1"/>
    <property type="molecule type" value="Genomic_DNA"/>
</dbReference>
<reference evidence="5 6" key="1">
    <citation type="submission" date="2024-01" db="EMBL/GenBank/DDBJ databases">
        <title>The genomes of 5 underutilized Papilionoideae crops provide insights into root nodulation and disease resistanc.</title>
        <authorList>
            <person name="Jiang F."/>
        </authorList>
    </citation>
    <scope>NUCLEOTIDE SEQUENCE [LARGE SCALE GENOMIC DNA]</scope>
    <source>
        <strain evidence="5">LVBAO_FW01</strain>
        <tissue evidence="5">Leaves</tissue>
    </source>
</reference>
<feature type="compositionally biased region" description="Polar residues" evidence="3">
    <location>
        <begin position="529"/>
        <end position="542"/>
    </location>
</feature>